<comment type="cofactor">
    <cofactor evidence="1">
        <name>thiamine diphosphate</name>
        <dbReference type="ChEBI" id="CHEBI:58937"/>
    </cofactor>
</comment>
<dbReference type="PANTHER" id="PTHR18968:SF13">
    <property type="entry name" value="ACETOLACTATE SYNTHASE CATALYTIC SUBUNIT, MITOCHONDRIAL"/>
    <property type="match status" value="1"/>
</dbReference>
<reference evidence="9 10" key="1">
    <citation type="submission" date="2024-06" db="EMBL/GenBank/DDBJ databases">
        <title>The Natural Products Discovery Center: Release of the First 8490 Sequenced Strains for Exploring Actinobacteria Biosynthetic Diversity.</title>
        <authorList>
            <person name="Kalkreuter E."/>
            <person name="Kautsar S.A."/>
            <person name="Yang D."/>
            <person name="Bader C.D."/>
            <person name="Teijaro C.N."/>
            <person name="Fluegel L."/>
            <person name="Davis C.M."/>
            <person name="Simpson J.R."/>
            <person name="Lauterbach L."/>
            <person name="Steele A.D."/>
            <person name="Gui C."/>
            <person name="Meng S."/>
            <person name="Li G."/>
            <person name="Viehrig K."/>
            <person name="Ye F."/>
            <person name="Su P."/>
            <person name="Kiefer A.F."/>
            <person name="Nichols A."/>
            <person name="Cepeda A.J."/>
            <person name="Yan W."/>
            <person name="Fan B."/>
            <person name="Jiang Y."/>
            <person name="Adhikari A."/>
            <person name="Zheng C.-J."/>
            <person name="Schuster L."/>
            <person name="Cowan T.M."/>
            <person name="Smanski M.J."/>
            <person name="Chevrette M.G."/>
            <person name="De Carvalho L.P.S."/>
            <person name="Shen B."/>
        </authorList>
    </citation>
    <scope>NUCLEOTIDE SEQUENCE [LARGE SCALE GENOMIC DNA]</scope>
    <source>
        <strain evidence="9 10">NPDC052347</strain>
    </source>
</reference>
<dbReference type="InterPro" id="IPR029035">
    <property type="entry name" value="DHS-like_NAD/FAD-binding_dom"/>
</dbReference>
<evidence type="ECO:0000256" key="4">
    <source>
        <dbReference type="RuleBase" id="RU362132"/>
    </source>
</evidence>
<dbReference type="Pfam" id="PF02776">
    <property type="entry name" value="TPP_enzyme_N"/>
    <property type="match status" value="1"/>
</dbReference>
<dbReference type="EMBL" id="JBFAUK010000003">
    <property type="protein sequence ID" value="MEV5506064.1"/>
    <property type="molecule type" value="Genomic_DNA"/>
</dbReference>
<evidence type="ECO:0000259" key="6">
    <source>
        <dbReference type="Pfam" id="PF00205"/>
    </source>
</evidence>
<keyword evidence="10" id="KW-1185">Reference proteome</keyword>
<keyword evidence="3 4" id="KW-0786">Thiamine pyrophosphate</keyword>
<dbReference type="Gene3D" id="3.40.50.1220">
    <property type="entry name" value="TPP-binding domain"/>
    <property type="match status" value="1"/>
</dbReference>
<dbReference type="PANTHER" id="PTHR18968">
    <property type="entry name" value="THIAMINE PYROPHOSPHATE ENZYMES"/>
    <property type="match status" value="1"/>
</dbReference>
<dbReference type="Proteomes" id="UP001552594">
    <property type="component" value="Unassembled WGS sequence"/>
</dbReference>
<dbReference type="InterPro" id="IPR045229">
    <property type="entry name" value="TPP_enz"/>
</dbReference>
<proteinExistence type="inferred from homology"/>
<feature type="domain" description="Thiamine pyrophosphate enzyme TPP-binding" evidence="7">
    <location>
        <begin position="400"/>
        <end position="546"/>
    </location>
</feature>
<dbReference type="InterPro" id="IPR029061">
    <property type="entry name" value="THDP-binding"/>
</dbReference>
<dbReference type="SUPFAM" id="SSF52467">
    <property type="entry name" value="DHS-like NAD/FAD-binding domain"/>
    <property type="match status" value="1"/>
</dbReference>
<accession>A0ABV3JT51</accession>
<evidence type="ECO:0000256" key="3">
    <source>
        <dbReference type="ARBA" id="ARBA00023052"/>
    </source>
</evidence>
<dbReference type="NCBIfam" id="NF004772">
    <property type="entry name" value="PRK06112.1"/>
    <property type="match status" value="1"/>
</dbReference>
<dbReference type="Gene3D" id="3.40.50.970">
    <property type="match status" value="2"/>
</dbReference>
<evidence type="ECO:0000256" key="1">
    <source>
        <dbReference type="ARBA" id="ARBA00001964"/>
    </source>
</evidence>
<evidence type="ECO:0000313" key="9">
    <source>
        <dbReference type="EMBL" id="MEV5506064.1"/>
    </source>
</evidence>
<dbReference type="Pfam" id="PF00205">
    <property type="entry name" value="TPP_enzyme_M"/>
    <property type="match status" value="1"/>
</dbReference>
<evidence type="ECO:0000259" key="8">
    <source>
        <dbReference type="Pfam" id="PF02776"/>
    </source>
</evidence>
<dbReference type="InterPro" id="IPR012000">
    <property type="entry name" value="Thiamin_PyroP_enz_cen_dom"/>
</dbReference>
<comment type="caution">
    <text evidence="9">The sequence shown here is derived from an EMBL/GenBank/DDBJ whole genome shotgun (WGS) entry which is preliminary data.</text>
</comment>
<name>A0ABV3JT51_STRON</name>
<evidence type="ECO:0000313" key="10">
    <source>
        <dbReference type="Proteomes" id="UP001552594"/>
    </source>
</evidence>
<gene>
    <name evidence="9" type="ORF">AB0L16_06230</name>
</gene>
<dbReference type="PROSITE" id="PS00187">
    <property type="entry name" value="TPP_ENZYMES"/>
    <property type="match status" value="1"/>
</dbReference>
<evidence type="ECO:0000256" key="2">
    <source>
        <dbReference type="ARBA" id="ARBA00007812"/>
    </source>
</evidence>
<organism evidence="9 10">
    <name type="scientific">Streptomyces orinoci</name>
    <name type="common">Streptoverticillium orinoci</name>
    <dbReference type="NCBI Taxonomy" id="67339"/>
    <lineage>
        <taxon>Bacteria</taxon>
        <taxon>Bacillati</taxon>
        <taxon>Actinomycetota</taxon>
        <taxon>Actinomycetes</taxon>
        <taxon>Kitasatosporales</taxon>
        <taxon>Streptomycetaceae</taxon>
        <taxon>Streptomyces</taxon>
    </lineage>
</organism>
<dbReference type="SUPFAM" id="SSF52518">
    <property type="entry name" value="Thiamin diphosphate-binding fold (THDP-binding)"/>
    <property type="match status" value="2"/>
</dbReference>
<feature type="domain" description="Thiamine pyrophosphate enzyme central" evidence="6">
    <location>
        <begin position="199"/>
        <end position="338"/>
    </location>
</feature>
<evidence type="ECO:0000259" key="7">
    <source>
        <dbReference type="Pfam" id="PF02775"/>
    </source>
</evidence>
<dbReference type="CDD" id="cd07035">
    <property type="entry name" value="TPP_PYR_POX_like"/>
    <property type="match status" value="1"/>
</dbReference>
<protein>
    <submittedName>
        <fullName evidence="9">Acetolactate synthase catalytic subunit</fullName>
    </submittedName>
</protein>
<dbReference type="RefSeq" id="WP_109283227.1">
    <property type="nucleotide sequence ID" value="NZ_JBFAUK010000003.1"/>
</dbReference>
<dbReference type="InterPro" id="IPR000399">
    <property type="entry name" value="TPP-bd_CS"/>
</dbReference>
<feature type="domain" description="Thiamine pyrophosphate enzyme N-terminal TPP-binding" evidence="8">
    <location>
        <begin position="11"/>
        <end position="124"/>
    </location>
</feature>
<sequence length="573" mass="60632">MPQLQDSTQKSVAQVLADAMVRHGVAEVFGQSLPTAFLLAAESRGIRQVVYRTENAGGAMADGFARVSHRTAVVAAQNGPAATLLVAPLAEALQASTAVVAVVQDVPAGNRDRNAFQELDHLALFASCAKWVRRLEDPARAADYADMAFTAAASGRPGPAVLLVPKDVLDQEVPPEVPPRTACLGRVPLDRPRPAAEQVRRAAELLAGAARPVIIAGGGVHGSDAAAELAALQEHAALPVLTTPMGKGAVDERHPLSGGVIGHFMGHRGMAHGLLPWLAKADAVLLVGTRTNENGTDSWRTLPRSARYAHLDIDGREIGRNYEALRLTGDVRAGLADLRAALAGQAVRPEAERALAEARRGYQDNTLDVRTSEAAPLRPERVMAELDHRLTPETVVVSDASYSSVWTANYLHARRPGQRFVSPRGLAGLGWGLPMALGAHLARPGAPVVCVTGDGGFAHVWAELETAVRERLPVVILLLDNRLLGYQKHAEIHTYSAATSAVPLGPVDYPAIARACGAPAWDVRQPAQLGGALDEALAAGRPALVRIATDPDAFPPLTGWENDPRLGTQNPQE</sequence>
<feature type="region of interest" description="Disordered" evidence="5">
    <location>
        <begin position="550"/>
        <end position="573"/>
    </location>
</feature>
<evidence type="ECO:0000256" key="5">
    <source>
        <dbReference type="SAM" id="MobiDB-lite"/>
    </source>
</evidence>
<dbReference type="CDD" id="cd00568">
    <property type="entry name" value="TPP_enzymes"/>
    <property type="match status" value="1"/>
</dbReference>
<dbReference type="InterPro" id="IPR012001">
    <property type="entry name" value="Thiamin_PyroP_enz_TPP-bd_dom"/>
</dbReference>
<dbReference type="Pfam" id="PF02775">
    <property type="entry name" value="TPP_enzyme_C"/>
    <property type="match status" value="1"/>
</dbReference>
<dbReference type="InterPro" id="IPR011766">
    <property type="entry name" value="TPP_enzyme_TPP-bd"/>
</dbReference>
<comment type="similarity">
    <text evidence="2 4">Belongs to the TPP enzyme family.</text>
</comment>